<evidence type="ECO:0000256" key="2">
    <source>
        <dbReference type="SAM" id="Phobius"/>
    </source>
</evidence>
<accession>A0A1Q9E3U7</accession>
<feature type="transmembrane region" description="Helical" evidence="2">
    <location>
        <begin position="897"/>
        <end position="918"/>
    </location>
</feature>
<dbReference type="AlphaFoldDB" id="A0A1Q9E3U7"/>
<dbReference type="PANTHER" id="PTHR47939:SF5">
    <property type="entry name" value="PENTACOTRIPEPTIDE-REPEAT REGION OF PRORP DOMAIN-CONTAINING PROTEIN"/>
    <property type="match status" value="1"/>
</dbReference>
<dbReference type="Pfam" id="PF01535">
    <property type="entry name" value="PPR"/>
    <property type="match status" value="2"/>
</dbReference>
<name>A0A1Q9E3U7_SYMMI</name>
<keyword evidence="2" id="KW-0812">Transmembrane</keyword>
<sequence>MFLVKAGLRPDLVCWNSVLGACAESFQWALASSVLESEFAWDVASFGASIKAAGKASQWQQALQLGEAGLATSTDIAFFNTLLSAFERSSQWQRSLELFISMGIHVNQVSCTTVFSALLNSGQWRAAMHFVESLPKASLSDAAARGLQLSALYQQSQWEMVLFFHSQEAYLKDAQHDLLGSNVVLASCEEGSLWRLSLTILHAMPVVEVLPDVYSFSAALGACAKAGMWEHAVSLLGDMKGALVTPNDVSYNSAISSCADVGEWRLALQLLEQLPGELVRADVISFSSAITSCGQAGQWQRALVLLASMPQAAVEPNQLCLSAGIFAAANACEWEVALALLRNILETRMSPDGVSWSTAISACEKSSRWQLASYLLVSMPNADISPDEYGAAQFVRSCDGAKRGAITPRMFHGQEEAVAEVQTHISKYLVMPACISACGPAAVTMSGPMEAKVLPCRGAEVARMKSINRAMACLQREGNWRGASHLLQVLASILLTPDVVTFNSAVSSFRRDNSWRESMEQLRAMESVQIRRDVITINSAISCCQGEDETTWLQALELLSTLAFVNMRPSLISCSACSSTCASAVAWEAAVQLLDERSNDICINAVLSACASSVQWEAALEILSSRQGLANAISFNIVVSSCSKSSQWQLAFFGPSRSLGGCMAKVSPVVPQPCDEPDELPLPPEGSLAPQGSRARLTHNGTAATVGASSLQSIKVGPVHREVKEEVTDSFMLKQLLTRKTSWVVITFLVVGLCYAILRPSLCSDVQKCQDQHRTASDLVPYSALITAALSAVFLHELATVILTYRTAKKALSLIPNIKESLVPSMLLCTTFAVLILENMCFFAGSSAWFAHASVSDNPDLDGMPVYTVFFAEWLINVPILIILAGQISLGRPAYEVSLPLVVTNVYMTLAWCANFIALAYVRYIVVAVSFLMYFKASWDMIMWVKLWRKDNPDGHLLGRPLLAVALVVVFGVYGIVYLLRLRGILPWHFEGTFYLTMNFTTKLCASMTLAGIRSSEFQEVLLLMLANTQTSFQRGIYQDDVHNLRD</sequence>
<organism evidence="3 4">
    <name type="scientific">Symbiodinium microadriaticum</name>
    <name type="common">Dinoflagellate</name>
    <name type="synonym">Zooxanthella microadriatica</name>
    <dbReference type="NCBI Taxonomy" id="2951"/>
    <lineage>
        <taxon>Eukaryota</taxon>
        <taxon>Sar</taxon>
        <taxon>Alveolata</taxon>
        <taxon>Dinophyceae</taxon>
        <taxon>Suessiales</taxon>
        <taxon>Symbiodiniaceae</taxon>
        <taxon>Symbiodinium</taxon>
    </lineage>
</organism>
<dbReference type="PROSITE" id="PS51257">
    <property type="entry name" value="PROKAR_LIPOPROTEIN"/>
    <property type="match status" value="1"/>
</dbReference>
<dbReference type="InterPro" id="IPR050667">
    <property type="entry name" value="PPR-containing_protein"/>
</dbReference>
<feature type="transmembrane region" description="Helical" evidence="2">
    <location>
        <begin position="782"/>
        <end position="805"/>
    </location>
</feature>
<dbReference type="Pfam" id="PF13041">
    <property type="entry name" value="PPR_2"/>
    <property type="match status" value="1"/>
</dbReference>
<evidence type="ECO:0000256" key="1">
    <source>
        <dbReference type="PROSITE-ProRule" id="PRU00708"/>
    </source>
</evidence>
<keyword evidence="2" id="KW-0472">Membrane</keyword>
<feature type="repeat" description="PPR" evidence="1">
    <location>
        <begin position="212"/>
        <end position="246"/>
    </location>
</feature>
<feature type="transmembrane region" description="Helical" evidence="2">
    <location>
        <begin position="742"/>
        <end position="762"/>
    </location>
</feature>
<dbReference type="Proteomes" id="UP000186817">
    <property type="component" value="Unassembled WGS sequence"/>
</dbReference>
<feature type="repeat" description="PPR" evidence="1">
    <location>
        <begin position="247"/>
        <end position="281"/>
    </location>
</feature>
<feature type="transmembrane region" description="Helical" evidence="2">
    <location>
        <begin position="924"/>
        <end position="945"/>
    </location>
</feature>
<evidence type="ECO:0000313" key="3">
    <source>
        <dbReference type="EMBL" id="OLQ02073.1"/>
    </source>
</evidence>
<dbReference type="OrthoDB" id="422817at2759"/>
<dbReference type="NCBIfam" id="TIGR00756">
    <property type="entry name" value="PPR"/>
    <property type="match status" value="1"/>
</dbReference>
<feature type="transmembrane region" description="Helical" evidence="2">
    <location>
        <begin position="957"/>
        <end position="980"/>
    </location>
</feature>
<evidence type="ECO:0000313" key="4">
    <source>
        <dbReference type="Proteomes" id="UP000186817"/>
    </source>
</evidence>
<feature type="repeat" description="PPR" evidence="1">
    <location>
        <begin position="282"/>
        <end position="316"/>
    </location>
</feature>
<dbReference type="InterPro" id="IPR002885">
    <property type="entry name" value="PPR_rpt"/>
</dbReference>
<keyword evidence="2" id="KW-1133">Transmembrane helix</keyword>
<dbReference type="EMBL" id="LSRX01000273">
    <property type="protein sequence ID" value="OLQ02073.1"/>
    <property type="molecule type" value="Genomic_DNA"/>
</dbReference>
<proteinExistence type="predicted"/>
<dbReference type="PANTHER" id="PTHR47939">
    <property type="entry name" value="MEMBRANE-ASSOCIATED SALT-INDUCIBLE PROTEIN-LIKE"/>
    <property type="match status" value="1"/>
</dbReference>
<dbReference type="InterPro" id="IPR011990">
    <property type="entry name" value="TPR-like_helical_dom_sf"/>
</dbReference>
<reference evidence="3 4" key="1">
    <citation type="submission" date="2016-02" db="EMBL/GenBank/DDBJ databases">
        <title>Genome analysis of coral dinoflagellate symbionts highlights evolutionary adaptations to a symbiotic lifestyle.</title>
        <authorList>
            <person name="Aranda M."/>
            <person name="Li Y."/>
            <person name="Liew Y.J."/>
            <person name="Baumgarten S."/>
            <person name="Simakov O."/>
            <person name="Wilson M."/>
            <person name="Piel J."/>
            <person name="Ashoor H."/>
            <person name="Bougouffa S."/>
            <person name="Bajic V.B."/>
            <person name="Ryu T."/>
            <person name="Ravasi T."/>
            <person name="Bayer T."/>
            <person name="Micklem G."/>
            <person name="Kim H."/>
            <person name="Bhak J."/>
            <person name="Lajeunesse T.C."/>
            <person name="Voolstra C.R."/>
        </authorList>
    </citation>
    <scope>NUCLEOTIDE SEQUENCE [LARGE SCALE GENOMIC DNA]</scope>
    <source>
        <strain evidence="3 4">CCMP2467</strain>
    </source>
</reference>
<comment type="caution">
    <text evidence="3">The sequence shown here is derived from an EMBL/GenBank/DDBJ whole genome shotgun (WGS) entry which is preliminary data.</text>
</comment>
<keyword evidence="4" id="KW-1185">Reference proteome</keyword>
<feature type="transmembrane region" description="Helical" evidence="2">
    <location>
        <begin position="826"/>
        <end position="852"/>
    </location>
</feature>
<gene>
    <name evidence="3" type="ORF">AK812_SmicGene15117</name>
</gene>
<dbReference type="Gene3D" id="1.25.40.10">
    <property type="entry name" value="Tetratricopeptide repeat domain"/>
    <property type="match status" value="4"/>
</dbReference>
<feature type="repeat" description="PPR" evidence="1">
    <location>
        <begin position="352"/>
        <end position="386"/>
    </location>
</feature>
<feature type="transmembrane region" description="Helical" evidence="2">
    <location>
        <begin position="864"/>
        <end position="885"/>
    </location>
</feature>
<dbReference type="PROSITE" id="PS51375">
    <property type="entry name" value="PPR"/>
    <property type="match status" value="4"/>
</dbReference>
<protein>
    <submittedName>
        <fullName evidence="3">Pentatricopeptide repeat-containing protein, chloroplastic</fullName>
    </submittedName>
</protein>